<keyword evidence="2" id="KW-1185">Reference proteome</keyword>
<proteinExistence type="predicted"/>
<dbReference type="Proteomes" id="UP001057402">
    <property type="component" value="Chromosome 9"/>
</dbReference>
<reference evidence="2" key="1">
    <citation type="journal article" date="2023" name="Front. Plant Sci.">
        <title>Chromosomal-level genome assembly of Melastoma candidum provides insights into trichome evolution.</title>
        <authorList>
            <person name="Zhong Y."/>
            <person name="Wu W."/>
            <person name="Sun C."/>
            <person name="Zou P."/>
            <person name="Liu Y."/>
            <person name="Dai S."/>
            <person name="Zhou R."/>
        </authorList>
    </citation>
    <scope>NUCLEOTIDE SEQUENCE [LARGE SCALE GENOMIC DNA]</scope>
</reference>
<evidence type="ECO:0000313" key="1">
    <source>
        <dbReference type="EMBL" id="KAI4325130.1"/>
    </source>
</evidence>
<comment type="caution">
    <text evidence="1">The sequence shown here is derived from an EMBL/GenBank/DDBJ whole genome shotgun (WGS) entry which is preliminary data.</text>
</comment>
<protein>
    <submittedName>
        <fullName evidence="1">Uncharacterized protein</fullName>
    </submittedName>
</protein>
<dbReference type="EMBL" id="CM042888">
    <property type="protein sequence ID" value="KAI4325130.1"/>
    <property type="molecule type" value="Genomic_DNA"/>
</dbReference>
<name>A0ACB9MS72_9MYRT</name>
<evidence type="ECO:0000313" key="2">
    <source>
        <dbReference type="Proteomes" id="UP001057402"/>
    </source>
</evidence>
<accession>A0ACB9MS72</accession>
<sequence length="139" mass="15557">MTGRNHALTLCRALTPAISASSYEPTTPSSFPSKTIMRSNFESSLQSLRPHVKVADFVAIDLEMTGVANAPRRESFKFDRYDVNYLKVKDSAIVVVLSFSFRRYGEQTLPLGASYPWSLEEPGLRESQDLLARPGLQTR</sequence>
<organism evidence="1 2">
    <name type="scientific">Melastoma candidum</name>
    <dbReference type="NCBI Taxonomy" id="119954"/>
    <lineage>
        <taxon>Eukaryota</taxon>
        <taxon>Viridiplantae</taxon>
        <taxon>Streptophyta</taxon>
        <taxon>Embryophyta</taxon>
        <taxon>Tracheophyta</taxon>
        <taxon>Spermatophyta</taxon>
        <taxon>Magnoliopsida</taxon>
        <taxon>eudicotyledons</taxon>
        <taxon>Gunneridae</taxon>
        <taxon>Pentapetalae</taxon>
        <taxon>rosids</taxon>
        <taxon>malvids</taxon>
        <taxon>Myrtales</taxon>
        <taxon>Melastomataceae</taxon>
        <taxon>Melastomatoideae</taxon>
        <taxon>Melastomateae</taxon>
        <taxon>Melastoma</taxon>
    </lineage>
</organism>
<gene>
    <name evidence="1" type="ORF">MLD38_030553</name>
</gene>